<dbReference type="EMBL" id="CAUYUJ010016782">
    <property type="protein sequence ID" value="CAK0868789.1"/>
    <property type="molecule type" value="Genomic_DNA"/>
</dbReference>
<protein>
    <recommendedName>
        <fullName evidence="4">Skin secretory protein xP2-like</fullName>
    </recommendedName>
</protein>
<dbReference type="Proteomes" id="UP001189429">
    <property type="component" value="Unassembled WGS sequence"/>
</dbReference>
<evidence type="ECO:0000256" key="1">
    <source>
        <dbReference type="SAM" id="MobiDB-lite"/>
    </source>
</evidence>
<feature type="compositionally biased region" description="Low complexity" evidence="1">
    <location>
        <begin position="1"/>
        <end position="12"/>
    </location>
</feature>
<evidence type="ECO:0000313" key="2">
    <source>
        <dbReference type="EMBL" id="CAK0868789.1"/>
    </source>
</evidence>
<accession>A0ABN9VA02</accession>
<proteinExistence type="predicted"/>
<evidence type="ECO:0000313" key="3">
    <source>
        <dbReference type="Proteomes" id="UP001189429"/>
    </source>
</evidence>
<gene>
    <name evidence="2" type="ORF">PCOR1329_LOCUS55336</name>
</gene>
<name>A0ABN9VA02_9DINO</name>
<reference evidence="2" key="1">
    <citation type="submission" date="2023-10" db="EMBL/GenBank/DDBJ databases">
        <authorList>
            <person name="Chen Y."/>
            <person name="Shah S."/>
            <person name="Dougan E. K."/>
            <person name="Thang M."/>
            <person name="Chan C."/>
        </authorList>
    </citation>
    <scope>NUCLEOTIDE SEQUENCE [LARGE SCALE GENOMIC DNA]</scope>
</reference>
<comment type="caution">
    <text evidence="2">The sequence shown here is derived from an EMBL/GenBank/DDBJ whole genome shotgun (WGS) entry which is preliminary data.</text>
</comment>
<feature type="compositionally biased region" description="Low complexity" evidence="1">
    <location>
        <begin position="34"/>
        <end position="53"/>
    </location>
</feature>
<evidence type="ECO:0008006" key="4">
    <source>
        <dbReference type="Google" id="ProtNLM"/>
    </source>
</evidence>
<feature type="region of interest" description="Disordered" evidence="1">
    <location>
        <begin position="1"/>
        <end position="104"/>
    </location>
</feature>
<organism evidence="2 3">
    <name type="scientific">Prorocentrum cordatum</name>
    <dbReference type="NCBI Taxonomy" id="2364126"/>
    <lineage>
        <taxon>Eukaryota</taxon>
        <taxon>Sar</taxon>
        <taxon>Alveolata</taxon>
        <taxon>Dinophyceae</taxon>
        <taxon>Prorocentrales</taxon>
        <taxon>Prorocentraceae</taxon>
        <taxon>Prorocentrum</taxon>
    </lineage>
</organism>
<sequence>MAPGRFPRPAGRAAHRPPRGARGGLPAKVAPQEPLATAAAPPRAPRLRPACPAGEPPPLELPEAALSEEPTHARLQGATAQEMAGSTLPPLDASGAEPPGPGILPCAAALLGLLGTPGAVAFAARAHPAWPHGADEEQTPERT</sequence>
<keyword evidence="3" id="KW-1185">Reference proteome</keyword>